<keyword evidence="1" id="KW-0812">Transmembrane</keyword>
<evidence type="ECO:0000256" key="1">
    <source>
        <dbReference type="SAM" id="Phobius"/>
    </source>
</evidence>
<protein>
    <submittedName>
        <fullName evidence="2">Uncharacterized protein</fullName>
    </submittedName>
</protein>
<accession>A0A0C1UBY0</accession>
<dbReference type="AlphaFoldDB" id="A0A0C1UBY0"/>
<evidence type="ECO:0000313" key="3">
    <source>
        <dbReference type="Proteomes" id="UP000031366"/>
    </source>
</evidence>
<dbReference type="Proteomes" id="UP000031366">
    <property type="component" value="Unassembled WGS sequence"/>
</dbReference>
<evidence type="ECO:0000313" key="2">
    <source>
        <dbReference type="EMBL" id="KIE45050.1"/>
    </source>
</evidence>
<proteinExistence type="predicted"/>
<reference evidence="2 3" key="1">
    <citation type="journal article" date="2015" name="Infect. Genet. Evol.">
        <title>Genomic sequences of six botulinum neurotoxin-producing strains representing three clostridial species illustrate the mobility and diversity of botulinum neurotoxin genes.</title>
        <authorList>
            <person name="Smith T.J."/>
            <person name="Hill K.K."/>
            <person name="Xie G."/>
            <person name="Foley B.T."/>
            <person name="Williamson C.H."/>
            <person name="Foster J.T."/>
            <person name="Johnson S.L."/>
            <person name="Chertkov O."/>
            <person name="Teshima H."/>
            <person name="Gibbons H.S."/>
            <person name="Johnsky L.A."/>
            <person name="Karavis M.A."/>
            <person name="Smith L.A."/>
        </authorList>
    </citation>
    <scope>NUCLEOTIDE SEQUENCE [LARGE SCALE GENOMIC DNA]</scope>
    <source>
        <strain evidence="2 3">CDC 2741</strain>
    </source>
</reference>
<keyword evidence="1" id="KW-0472">Membrane</keyword>
<organism evidence="2 3">
    <name type="scientific">Clostridium argentinense CDC 2741</name>
    <dbReference type="NCBI Taxonomy" id="1418104"/>
    <lineage>
        <taxon>Bacteria</taxon>
        <taxon>Bacillati</taxon>
        <taxon>Bacillota</taxon>
        <taxon>Clostridia</taxon>
        <taxon>Eubacteriales</taxon>
        <taxon>Clostridiaceae</taxon>
        <taxon>Clostridium</taxon>
    </lineage>
</organism>
<name>A0A0C1UBY0_9CLOT</name>
<comment type="caution">
    <text evidence="2">The sequence shown here is derived from an EMBL/GenBank/DDBJ whole genome shotgun (WGS) entry which is preliminary data.</text>
</comment>
<sequence length="47" mass="5595">MFAMYNFCNNTFEIKNIILIVLWISMVLVAALRFTKLEIEEHNTMNN</sequence>
<feature type="transmembrane region" description="Helical" evidence="1">
    <location>
        <begin position="14"/>
        <end position="35"/>
    </location>
</feature>
<keyword evidence="1" id="KW-1133">Transmembrane helix</keyword>
<keyword evidence="3" id="KW-1185">Reference proteome</keyword>
<dbReference type="EMBL" id="AYSO01000020">
    <property type="protein sequence ID" value="KIE45050.1"/>
    <property type="molecule type" value="Genomic_DNA"/>
</dbReference>
<gene>
    <name evidence="2" type="ORF">U732_173</name>
</gene>